<comment type="similarity">
    <text evidence="3 14">Belongs to the glycosyl hydrolase 13 family.</text>
</comment>
<dbReference type="PANTHER" id="PTHR43651:SF11">
    <property type="entry name" value="MALTO-OLIGOSYLTREHALOSE TREHALOHYDROLASE"/>
    <property type="match status" value="1"/>
</dbReference>
<dbReference type="AlphaFoldDB" id="W8KM15"/>
<evidence type="ECO:0000256" key="11">
    <source>
        <dbReference type="ARBA" id="ARBA00033284"/>
    </source>
</evidence>
<feature type="active site" description="Nucleophile" evidence="15">
    <location>
        <position position="244"/>
    </location>
</feature>
<dbReference type="Proteomes" id="UP000019442">
    <property type="component" value="Chromosome"/>
</dbReference>
<dbReference type="PATRIC" id="fig|1354791.3.peg.277"/>
<dbReference type="InterPro" id="IPR012768">
    <property type="entry name" value="Trehalose_TreZ"/>
</dbReference>
<evidence type="ECO:0000256" key="12">
    <source>
        <dbReference type="ARBA" id="ARBA00034013"/>
    </source>
</evidence>
<dbReference type="SMART" id="SM00642">
    <property type="entry name" value="Aamy"/>
    <property type="match status" value="1"/>
</dbReference>
<dbReference type="UniPathway" id="UPA00299"/>
<dbReference type="PIRSF" id="PIRSF006337">
    <property type="entry name" value="Trehalose_TreZ"/>
    <property type="match status" value="1"/>
</dbReference>
<comment type="subcellular location">
    <subcellularLocation>
        <location evidence="1 15">Cytoplasm</location>
    </subcellularLocation>
</comment>
<dbReference type="GO" id="GO:0005737">
    <property type="term" value="C:cytoplasm"/>
    <property type="evidence" value="ECO:0007669"/>
    <property type="project" value="UniProtKB-SubCell"/>
</dbReference>
<dbReference type="Gene3D" id="2.60.40.10">
    <property type="entry name" value="Immunoglobulins"/>
    <property type="match status" value="1"/>
</dbReference>
<proteinExistence type="inferred from homology"/>
<evidence type="ECO:0000256" key="15">
    <source>
        <dbReference type="PIRSR" id="PIRSR006337-1"/>
    </source>
</evidence>
<dbReference type="SUPFAM" id="SSF81296">
    <property type="entry name" value="E set domains"/>
    <property type="match status" value="1"/>
</dbReference>
<dbReference type="GO" id="GO:0033942">
    <property type="term" value="F:4-alpha-D-(1-&gt;4)-alpha-D-glucanotrehalose trehalohydrolase activity"/>
    <property type="evidence" value="ECO:0007669"/>
    <property type="project" value="UniProtKB-EC"/>
</dbReference>
<dbReference type="KEGG" id="hhc:M911_14670"/>
<evidence type="ECO:0000313" key="19">
    <source>
        <dbReference type="Proteomes" id="UP000019442"/>
    </source>
</evidence>
<dbReference type="InterPro" id="IPR017853">
    <property type="entry name" value="GH"/>
</dbReference>
<protein>
    <recommendedName>
        <fullName evidence="5 13">Malto-oligosyltrehalose trehalohydrolase</fullName>
        <shortName evidence="14">MTHase</shortName>
        <ecNumber evidence="4 13">3.2.1.141</ecNumber>
    </recommendedName>
    <alternativeName>
        <fullName evidence="11 14">4-alpha-D-((1-&gt;4)-alpha-D-glucano)trehalose trehalohydrolase</fullName>
    </alternativeName>
    <alternativeName>
        <fullName evidence="10 14">Maltooligosyl trehalose trehalohydrolase</fullName>
    </alternativeName>
</protein>
<evidence type="ECO:0000256" key="6">
    <source>
        <dbReference type="ARBA" id="ARBA00022490"/>
    </source>
</evidence>
<dbReference type="EC" id="3.2.1.141" evidence="4 13"/>
<dbReference type="InterPro" id="IPR014756">
    <property type="entry name" value="Ig_E-set"/>
</dbReference>
<reference evidence="18 19" key="1">
    <citation type="journal article" date="2014" name="J Genomics">
        <title>Draft Genome Sequence of the Extremely Halophilic Phototrophic Purple Sulfur Bacterium Halorhodospira halochloris.</title>
        <authorList>
            <person name="Singh K.S."/>
            <person name="Kirksey J."/>
            <person name="Hoff W.D."/>
            <person name="Deole R."/>
        </authorList>
    </citation>
    <scope>NUCLEOTIDE SEQUENCE [LARGE SCALE GENOMIC DNA]</scope>
    <source>
        <strain evidence="18 19">A</strain>
    </source>
</reference>
<keyword evidence="6" id="KW-0963">Cytoplasm</keyword>
<evidence type="ECO:0000256" key="9">
    <source>
        <dbReference type="ARBA" id="ARBA00023295"/>
    </source>
</evidence>
<dbReference type="CDD" id="cd11325">
    <property type="entry name" value="AmyAc_GTHase"/>
    <property type="match status" value="1"/>
</dbReference>
<dbReference type="EMBL" id="CP007268">
    <property type="protein sequence ID" value="AHK80188.1"/>
    <property type="molecule type" value="Genomic_DNA"/>
</dbReference>
<sequence length="601" mass="66939">MNIPRVWAPHAHQVDLDCQGERRPLKPLGDGWWCGGGPLTHGTDYAFLVDGEGPFPDPRSPWQPQGVHGPSRWLDHDRFTWHDTAWQAPPLASAVIQEIHVGTYTPEGTFEAIIPRLDHLRDLGITHVELMPVAAFPGRHGWGYDGVALFAPHAPYGGPEGLKRLVDACHGKGLAVLLDVVYNHLGPSGNYLGHFGPYFTDAYQTPWGQAVNLDRADSPQVRRFFLDNALHWLEHYHIDGLRIDAVHAIIDTSATHFLETLAEEVERLQARLGRHLTLIAESDLNDPRILRPRAVGGYGLDAQWNEDFHHALHAALTGERQGYYEDFGDLAHLSRAVTRGFCYAGDYSRYRRRHHGRSAADLPGHCFVGCLQNHDQIGNRAVGDRSSRLLSTGLLQVGAAIVLTAPFVPMLFQGEEWGAGTPFLYFTDHQEPELAEAVREGRRREFAAFGWDPEQVPDPQAPETFQRSRLEWDELDREPHRELLQWHRNLIHLRRHHPAFADDRLDRVTARGDEQARWWVMSRPGIVVACNLAPSGQRVPLTQQPGEILLASAPGVSLEAGGVQLPAESVVILEAPDCSLLSLPTLTPTPPPPAGEGLHTP</sequence>
<evidence type="ECO:0000256" key="1">
    <source>
        <dbReference type="ARBA" id="ARBA00004496"/>
    </source>
</evidence>
<evidence type="ECO:0000256" key="5">
    <source>
        <dbReference type="ARBA" id="ARBA00015938"/>
    </source>
</evidence>
<evidence type="ECO:0000256" key="13">
    <source>
        <dbReference type="NCBIfam" id="TIGR02402"/>
    </source>
</evidence>
<keyword evidence="7 14" id="KW-0378">Hydrolase</keyword>
<evidence type="ECO:0000256" key="16">
    <source>
        <dbReference type="PIRSR" id="PIRSR006337-3"/>
    </source>
</evidence>
<evidence type="ECO:0000256" key="3">
    <source>
        <dbReference type="ARBA" id="ARBA00008061"/>
    </source>
</evidence>
<accession>W8KM15</accession>
<keyword evidence="8" id="KW-0119">Carbohydrate metabolism</keyword>
<evidence type="ECO:0000313" key="18">
    <source>
        <dbReference type="EMBL" id="AHK80188.1"/>
    </source>
</evidence>
<dbReference type="NCBIfam" id="TIGR02402">
    <property type="entry name" value="trehalose_TreZ"/>
    <property type="match status" value="1"/>
</dbReference>
<dbReference type="PANTHER" id="PTHR43651">
    <property type="entry name" value="1,4-ALPHA-GLUCAN-BRANCHING ENZYME"/>
    <property type="match status" value="1"/>
</dbReference>
<feature type="site" description="Transition state stabilizer" evidence="16">
    <location>
        <position position="375"/>
    </location>
</feature>
<reference evidence="19" key="2">
    <citation type="submission" date="2014-02" db="EMBL/GenBank/DDBJ databases">
        <title>Draft Genome Sequence of extremely halophilic bacteria Halorhodospira halochloris.</title>
        <authorList>
            <person name="Singh K.S."/>
        </authorList>
    </citation>
    <scope>NUCLEOTIDE SEQUENCE [LARGE SCALE GENOMIC DNA]</scope>
    <source>
        <strain evidence="19">A</strain>
    </source>
</reference>
<feature type="active site" description="Proton donor" evidence="15">
    <location>
        <position position="281"/>
    </location>
</feature>
<keyword evidence="19" id="KW-1185">Reference proteome</keyword>
<evidence type="ECO:0000256" key="7">
    <source>
        <dbReference type="ARBA" id="ARBA00022801"/>
    </source>
</evidence>
<dbReference type="Gene3D" id="3.20.20.80">
    <property type="entry name" value="Glycosidases"/>
    <property type="match status" value="1"/>
</dbReference>
<feature type="domain" description="Glycosyl hydrolase family 13 catalytic" evidence="17">
    <location>
        <begin position="77"/>
        <end position="442"/>
    </location>
</feature>
<evidence type="ECO:0000256" key="10">
    <source>
        <dbReference type="ARBA" id="ARBA00032057"/>
    </source>
</evidence>
<dbReference type="Pfam" id="PF11941">
    <property type="entry name" value="DUF3459"/>
    <property type="match status" value="1"/>
</dbReference>
<dbReference type="InterPro" id="IPR044901">
    <property type="entry name" value="Trehalose_TreZ_E-set_sf"/>
</dbReference>
<dbReference type="GO" id="GO:0005992">
    <property type="term" value="P:trehalose biosynthetic process"/>
    <property type="evidence" value="ECO:0007669"/>
    <property type="project" value="UniProtKB-UniRule"/>
</dbReference>
<gene>
    <name evidence="18" type="ORF">M911_14670</name>
</gene>
<dbReference type="CDD" id="cd02853">
    <property type="entry name" value="E_set_MTHase_like_N"/>
    <property type="match status" value="1"/>
</dbReference>
<dbReference type="HOGENOM" id="CLU_020726_2_0_6"/>
<evidence type="ECO:0000259" key="17">
    <source>
        <dbReference type="SMART" id="SM00642"/>
    </source>
</evidence>
<dbReference type="RefSeq" id="WP_025282721.1">
    <property type="nucleotide sequence ID" value="NZ_CP007268.1"/>
</dbReference>
<evidence type="ECO:0000256" key="14">
    <source>
        <dbReference type="PIRNR" id="PIRNR006337"/>
    </source>
</evidence>
<dbReference type="InterPro" id="IPR022567">
    <property type="entry name" value="DUF3459"/>
</dbReference>
<dbReference type="Gene3D" id="1.10.10.760">
    <property type="entry name" value="E-set domains of sugar-utilizing enzymes"/>
    <property type="match status" value="1"/>
</dbReference>
<name>W8KM15_9GAMM</name>
<dbReference type="Pfam" id="PF00128">
    <property type="entry name" value="Alpha-amylase"/>
    <property type="match status" value="1"/>
</dbReference>
<evidence type="ECO:0000256" key="4">
    <source>
        <dbReference type="ARBA" id="ARBA00012268"/>
    </source>
</evidence>
<evidence type="ECO:0000256" key="8">
    <source>
        <dbReference type="ARBA" id="ARBA00023277"/>
    </source>
</evidence>
<organism evidence="18 19">
    <name type="scientific">Ectothiorhodospira haloalkaliphila</name>
    <dbReference type="NCBI Taxonomy" id="421628"/>
    <lineage>
        <taxon>Bacteria</taxon>
        <taxon>Pseudomonadati</taxon>
        <taxon>Pseudomonadota</taxon>
        <taxon>Gammaproteobacteria</taxon>
        <taxon>Chromatiales</taxon>
        <taxon>Ectothiorhodospiraceae</taxon>
        <taxon>Ectothiorhodospira</taxon>
    </lineage>
</organism>
<keyword evidence="9 14" id="KW-0326">Glycosidase</keyword>
<dbReference type="SUPFAM" id="SSF51445">
    <property type="entry name" value="(Trans)glycosidases"/>
    <property type="match status" value="1"/>
</dbReference>
<comment type="catalytic activity">
    <reaction evidence="12 14">
        <text>hydrolysis of (1-&gt;4)-alpha-D-glucosidic linkage in 4-alpha-D-[(1-&gt;4)-alpha-D-glucanosyl]n trehalose to yield trehalose and (1-&gt;4)-alpha-D-glucan.</text>
        <dbReference type="EC" id="3.2.1.141"/>
    </reaction>
</comment>
<evidence type="ECO:0000256" key="2">
    <source>
        <dbReference type="ARBA" id="ARBA00005199"/>
    </source>
</evidence>
<dbReference type="InterPro" id="IPR006047">
    <property type="entry name" value="GH13_cat_dom"/>
</dbReference>
<comment type="pathway">
    <text evidence="2 14">Glycan biosynthesis; trehalose biosynthesis.</text>
</comment>
<dbReference type="InterPro" id="IPR013783">
    <property type="entry name" value="Ig-like_fold"/>
</dbReference>